<evidence type="ECO:0008006" key="3">
    <source>
        <dbReference type="Google" id="ProtNLM"/>
    </source>
</evidence>
<proteinExistence type="predicted"/>
<comment type="caution">
    <text evidence="1">The sequence shown here is derived from an EMBL/GenBank/DDBJ whole genome shotgun (WGS) entry which is preliminary data.</text>
</comment>
<protein>
    <recommendedName>
        <fullName evidence="3">HTH psq-type domain-containing protein</fullName>
    </recommendedName>
</protein>
<reference evidence="1" key="2">
    <citation type="submission" date="2020-09" db="EMBL/GenBank/DDBJ databases">
        <authorList>
            <person name="Sun Q."/>
            <person name="Ohkuma M."/>
        </authorList>
    </citation>
    <scope>NUCLEOTIDE SEQUENCE</scope>
    <source>
        <strain evidence="1">JCM 17251</strain>
    </source>
</reference>
<dbReference type="InterPro" id="IPR004027">
    <property type="entry name" value="SEC_C_motif"/>
</dbReference>
<evidence type="ECO:0000313" key="1">
    <source>
        <dbReference type="EMBL" id="GGN51901.1"/>
    </source>
</evidence>
<gene>
    <name evidence="1" type="primary">yccF</name>
    <name evidence="1" type="ORF">GCM10007971_06890</name>
</gene>
<dbReference type="SUPFAM" id="SSF103642">
    <property type="entry name" value="Sec-C motif"/>
    <property type="match status" value="1"/>
</dbReference>
<dbReference type="RefSeq" id="WP_188856026.1">
    <property type="nucleotide sequence ID" value="NZ_BMOS01000003.1"/>
</dbReference>
<dbReference type="AlphaFoldDB" id="A0A918CZ87"/>
<dbReference type="EMBL" id="BMOS01000003">
    <property type="protein sequence ID" value="GGN51901.1"/>
    <property type="molecule type" value="Genomic_DNA"/>
</dbReference>
<name>A0A918CZ87_9BACI</name>
<dbReference type="Gene3D" id="3.10.450.50">
    <property type="match status" value="1"/>
</dbReference>
<dbReference type="Pfam" id="PF02810">
    <property type="entry name" value="SEC-C"/>
    <property type="match status" value="1"/>
</dbReference>
<keyword evidence="2" id="KW-1185">Reference proteome</keyword>
<sequence>MRKIRRNEPCPCGSGKKYKRCHGAARVMEVDPTRFNNQLDELHRGLYRFAMQNYRGELGDMISRHPKYSPIEDEERMNLYKLGLTAWAMIHEPIEHDQTVFDIYYEDQRNKTKDARVNRAFTAWQDVTPSIYEVVSITDEKFHIRDIRINEETTVRAYEMSSVKEGDFVIGMLLPFVQRHEFLLAMFELFGADEEFIDRIKALNDEEFTKEYPAILAHALTMENTPSEPAIEPAAEASSEEMLWDNPLYGKVAEIFEEHMLKKEFDEEHIAQGLEIWKTFTEKENPTFRKPESYAAALDYVLQQRVLGQANQSQKELAQIYGTSPTTISNNRKKIIEAIA</sequence>
<dbReference type="Proteomes" id="UP000624041">
    <property type="component" value="Unassembled WGS sequence"/>
</dbReference>
<reference evidence="1" key="1">
    <citation type="journal article" date="2014" name="Int. J. Syst. Evol. Microbiol.">
        <title>Complete genome sequence of Corynebacterium casei LMG S-19264T (=DSM 44701T), isolated from a smear-ripened cheese.</title>
        <authorList>
            <consortium name="US DOE Joint Genome Institute (JGI-PGF)"/>
            <person name="Walter F."/>
            <person name="Albersmeier A."/>
            <person name="Kalinowski J."/>
            <person name="Ruckert C."/>
        </authorList>
    </citation>
    <scope>NUCLEOTIDE SEQUENCE</scope>
    <source>
        <strain evidence="1">JCM 17251</strain>
    </source>
</reference>
<organism evidence="1 2">
    <name type="scientific">Oceanobacillus indicireducens</name>
    <dbReference type="NCBI Taxonomy" id="1004261"/>
    <lineage>
        <taxon>Bacteria</taxon>
        <taxon>Bacillati</taxon>
        <taxon>Bacillota</taxon>
        <taxon>Bacilli</taxon>
        <taxon>Bacillales</taxon>
        <taxon>Bacillaceae</taxon>
        <taxon>Oceanobacillus</taxon>
    </lineage>
</organism>
<accession>A0A918CZ87</accession>
<evidence type="ECO:0000313" key="2">
    <source>
        <dbReference type="Proteomes" id="UP000624041"/>
    </source>
</evidence>